<protein>
    <submittedName>
        <fullName evidence="2">Uncharacterized protein</fullName>
    </submittedName>
</protein>
<dbReference type="AlphaFoldDB" id="A0A9P3LLH8"/>
<organism evidence="2 3">
    <name type="scientific">Phanerochaete sordida</name>
    <dbReference type="NCBI Taxonomy" id="48140"/>
    <lineage>
        <taxon>Eukaryota</taxon>
        <taxon>Fungi</taxon>
        <taxon>Dikarya</taxon>
        <taxon>Basidiomycota</taxon>
        <taxon>Agaricomycotina</taxon>
        <taxon>Agaricomycetes</taxon>
        <taxon>Polyporales</taxon>
        <taxon>Phanerochaetaceae</taxon>
        <taxon>Phanerochaete</taxon>
    </lineage>
</organism>
<dbReference type="Proteomes" id="UP000703269">
    <property type="component" value="Unassembled WGS sequence"/>
</dbReference>
<gene>
    <name evidence="2" type="ORF">PsYK624_158180</name>
</gene>
<comment type="caution">
    <text evidence="2">The sequence shown here is derived from an EMBL/GenBank/DDBJ whole genome shotgun (WGS) entry which is preliminary data.</text>
</comment>
<evidence type="ECO:0000313" key="3">
    <source>
        <dbReference type="Proteomes" id="UP000703269"/>
    </source>
</evidence>
<accession>A0A9P3LLH8</accession>
<feature type="compositionally biased region" description="Polar residues" evidence="1">
    <location>
        <begin position="159"/>
        <end position="172"/>
    </location>
</feature>
<dbReference type="OrthoDB" id="2014201at2759"/>
<sequence length="302" mass="32755">MGFICRRCDYKQLKRHLFVKTSGIPLVSEADWCSAAVVTTSFSETHAFAVATLGHPLGSRTRPQGPSRSTSHPKSPTRLLCLAISSGFVPHAIARIPPPADGRGMDSHLRDQNTKLQRWRLDTLPEPVTRSVPRQRHARAPSLDEPFVLPHSLAAAPTNGPSTASRSLSTPACTSSACQRAARTHSRRGCGRALSVGVRGDGAPRQVLWSGRGALAAYNANLAMKHHVPRMRESLWPEVRALGYTVYKLIITHGWQRVPRREADALGGKSARLAFSARRRCSQVECGVTRGGCVGYGCKSVG</sequence>
<feature type="region of interest" description="Disordered" evidence="1">
    <location>
        <begin position="54"/>
        <end position="75"/>
    </location>
</feature>
<evidence type="ECO:0000256" key="1">
    <source>
        <dbReference type="SAM" id="MobiDB-lite"/>
    </source>
</evidence>
<name>A0A9P3LLH8_9APHY</name>
<keyword evidence="3" id="KW-1185">Reference proteome</keyword>
<feature type="region of interest" description="Disordered" evidence="1">
    <location>
        <begin position="124"/>
        <end position="143"/>
    </location>
</feature>
<reference evidence="2 3" key="1">
    <citation type="submission" date="2021-08" db="EMBL/GenBank/DDBJ databases">
        <title>Draft Genome Sequence of Phanerochaete sordida strain YK-624.</title>
        <authorList>
            <person name="Mori T."/>
            <person name="Dohra H."/>
            <person name="Suzuki T."/>
            <person name="Kawagishi H."/>
            <person name="Hirai H."/>
        </authorList>
    </citation>
    <scope>NUCLEOTIDE SEQUENCE [LARGE SCALE GENOMIC DNA]</scope>
    <source>
        <strain evidence="2 3">YK-624</strain>
    </source>
</reference>
<proteinExistence type="predicted"/>
<dbReference type="EMBL" id="BPQB01000112">
    <property type="protein sequence ID" value="GJE99551.1"/>
    <property type="molecule type" value="Genomic_DNA"/>
</dbReference>
<feature type="compositionally biased region" description="Polar residues" evidence="1">
    <location>
        <begin position="61"/>
        <end position="74"/>
    </location>
</feature>
<feature type="region of interest" description="Disordered" evidence="1">
    <location>
        <begin position="152"/>
        <end position="172"/>
    </location>
</feature>
<evidence type="ECO:0000313" key="2">
    <source>
        <dbReference type="EMBL" id="GJE99551.1"/>
    </source>
</evidence>